<name>A0A9K3LGW2_9STRA</name>
<organism evidence="2 3">
    <name type="scientific">Nitzschia inconspicua</name>
    <dbReference type="NCBI Taxonomy" id="303405"/>
    <lineage>
        <taxon>Eukaryota</taxon>
        <taxon>Sar</taxon>
        <taxon>Stramenopiles</taxon>
        <taxon>Ochrophyta</taxon>
        <taxon>Bacillariophyta</taxon>
        <taxon>Bacillariophyceae</taxon>
        <taxon>Bacillariophycidae</taxon>
        <taxon>Bacillariales</taxon>
        <taxon>Bacillariaceae</taxon>
        <taxon>Nitzschia</taxon>
    </lineage>
</organism>
<comment type="caution">
    <text evidence="2">The sequence shown here is derived from an EMBL/GenBank/DDBJ whole genome shotgun (WGS) entry which is preliminary data.</text>
</comment>
<dbReference type="AlphaFoldDB" id="A0A9K3LGW2"/>
<feature type="compositionally biased region" description="Basic and acidic residues" evidence="1">
    <location>
        <begin position="1"/>
        <end position="10"/>
    </location>
</feature>
<protein>
    <recommendedName>
        <fullName evidence="4">GAG-pre-integrase domain-containing protein</fullName>
    </recommendedName>
</protein>
<evidence type="ECO:0000256" key="1">
    <source>
        <dbReference type="SAM" id="MobiDB-lite"/>
    </source>
</evidence>
<accession>A0A9K3LGW2</accession>
<evidence type="ECO:0008006" key="4">
    <source>
        <dbReference type="Google" id="ProtNLM"/>
    </source>
</evidence>
<dbReference type="EMBL" id="JAGRRH010000013">
    <property type="protein sequence ID" value="KAG7361832.1"/>
    <property type="molecule type" value="Genomic_DNA"/>
</dbReference>
<keyword evidence="3" id="KW-1185">Reference proteome</keyword>
<feature type="region of interest" description="Disordered" evidence="1">
    <location>
        <begin position="1"/>
        <end position="22"/>
    </location>
</feature>
<proteinExistence type="predicted"/>
<evidence type="ECO:0000313" key="2">
    <source>
        <dbReference type="EMBL" id="KAG7361832.1"/>
    </source>
</evidence>
<dbReference type="Proteomes" id="UP000693970">
    <property type="component" value="Unassembled WGS sequence"/>
</dbReference>
<gene>
    <name evidence="2" type="ORF">IV203_036933</name>
</gene>
<evidence type="ECO:0000313" key="3">
    <source>
        <dbReference type="Proteomes" id="UP000693970"/>
    </source>
</evidence>
<reference evidence="2" key="2">
    <citation type="submission" date="2021-04" db="EMBL/GenBank/DDBJ databases">
        <authorList>
            <person name="Podell S."/>
        </authorList>
    </citation>
    <scope>NUCLEOTIDE SEQUENCE</scope>
    <source>
        <strain evidence="2">Hildebrandi</strain>
    </source>
</reference>
<reference evidence="2" key="1">
    <citation type="journal article" date="2021" name="Sci. Rep.">
        <title>Diploid genomic architecture of Nitzschia inconspicua, an elite biomass production diatom.</title>
        <authorList>
            <person name="Oliver A."/>
            <person name="Podell S."/>
            <person name="Pinowska A."/>
            <person name="Traller J.C."/>
            <person name="Smith S.R."/>
            <person name="McClure R."/>
            <person name="Beliaev A."/>
            <person name="Bohutskyi P."/>
            <person name="Hill E.A."/>
            <person name="Rabines A."/>
            <person name="Zheng H."/>
            <person name="Allen L.Z."/>
            <person name="Kuo A."/>
            <person name="Grigoriev I.V."/>
            <person name="Allen A.E."/>
            <person name="Hazlebeck D."/>
            <person name="Allen E.E."/>
        </authorList>
    </citation>
    <scope>NUCLEOTIDE SEQUENCE</scope>
    <source>
        <strain evidence="2">Hildebrandi</strain>
    </source>
</reference>
<sequence length="400" mass="42899">MNHTNADDLHGPSVLISGVDTDSDDEFEDASALDGLRPMVSNLQAVLEAATISDLQAALEAASLTAPSAPSDLLAPTPATIVTTAEFDVGAPLRVRSVPIAAPPKSGYVQITSAARLQQTGLGSSSVVEGVGTVEWQVRDFLGNVRTIRTKAYLVRTAPVRLLSPQTYFKEGLRGRLTVTHDRTELTLHDGSVLSLPFADNHLPYLFPEWQPVVGLTRDDASLLGSAPTVALSVADETNQNLTSSQKELLLWHWRLGHSHFSWVQRLASAPRTDRRHILTTKTTCSTASPPCCAACSLAKLKRRTPPGPVGGIAPPAMQIRSDDLHPGDCISVDQYVSSVPGRLPHTAGKESSKDKYHGGTIFVDHATSFLFLVNQVSLSAGETIHSKVAFERFAHSCGH</sequence>